<proteinExistence type="predicted"/>
<dbReference type="STRING" id="78915.A0A4P9XU44"/>
<feature type="compositionally biased region" description="Basic and acidic residues" evidence="1">
    <location>
        <begin position="1"/>
        <end position="16"/>
    </location>
</feature>
<dbReference type="AlphaFoldDB" id="A0A4P9XU44"/>
<gene>
    <name evidence="2" type="ORF">THASP1DRAFT_28468</name>
</gene>
<name>A0A4P9XU44_9FUNG</name>
<accession>A0A4P9XU44</accession>
<feature type="compositionally biased region" description="Basic and acidic residues" evidence="1">
    <location>
        <begin position="545"/>
        <end position="581"/>
    </location>
</feature>
<dbReference type="GO" id="GO:0006368">
    <property type="term" value="P:transcription elongation by RNA polymerase II"/>
    <property type="evidence" value="ECO:0007669"/>
    <property type="project" value="InterPro"/>
</dbReference>
<evidence type="ECO:0000256" key="1">
    <source>
        <dbReference type="SAM" id="MobiDB-lite"/>
    </source>
</evidence>
<feature type="region of interest" description="Disordered" evidence="1">
    <location>
        <begin position="439"/>
        <end position="606"/>
    </location>
</feature>
<dbReference type="Proteomes" id="UP000271241">
    <property type="component" value="Unassembled WGS sequence"/>
</dbReference>
<dbReference type="GO" id="GO:1990269">
    <property type="term" value="F:RNA polymerase II C-terminal domain phosphoserine binding"/>
    <property type="evidence" value="ECO:0007669"/>
    <property type="project" value="TreeGrafter"/>
</dbReference>
<sequence>MSDRAQTTPRDDHPAADSDVDSLFGSASDNDDDDVPRQSANARDVEAPPTPSHRRRGRIALDEEDEEEEQKHRTSNERRDATQSAETAQPSRQDALDSRAGDGTDDDGDDGGLFGSESEEDEEEGRHMHANERQHDRMTMETQEQDKDNDWKNAEALPEVEALQVHLDRSQAPTSEEAPPESYLARLPKHYQIDAQPFDPATYEAETLVPALKRERDDGDDRDVEESPRRGHVDEVETARRARQLRLRVQGTLRWRRQQTANGDIKLQSNARLIRWSDGTQSLYANGELFDVTRQPMRDEHHYAVTHHPRQGVLRVQRRLGAHLAFRSTSAVGLSTLMDVEAMERKKQTQVITTVEDPEQRQRQLAKLENERLRHERKIASYSQARSARRSAYNASRSALTVEDLEADEDDTAGYGRRGGTYADDFIVNDEEEEDIYDAAERRTSRASGRNARAGRAAHRRTRQYSDDDDDDDDEYDQAGRGHRTYDNDAEEDELERMERQLANRGERHGDEDEDGSDHAQESASARRERREDAEARILAAKQSGMDRYRRRSDDEQNDSDVDRMDVDGDHGHSDGEEAPARRAARRRPALMMSDEEDEGDEAMAE</sequence>
<dbReference type="EMBL" id="KZ992492">
    <property type="protein sequence ID" value="RKP09728.1"/>
    <property type="molecule type" value="Genomic_DNA"/>
</dbReference>
<dbReference type="OrthoDB" id="20844at2759"/>
<feature type="region of interest" description="Disordered" evidence="1">
    <location>
        <begin position="1"/>
        <end position="182"/>
    </location>
</feature>
<feature type="compositionally biased region" description="Acidic residues" evidence="1">
    <location>
        <begin position="403"/>
        <end position="412"/>
    </location>
</feature>
<dbReference type="PANTHER" id="PTHR23146">
    <property type="entry name" value="LEO1 PROTEIN"/>
    <property type="match status" value="1"/>
</dbReference>
<feature type="region of interest" description="Disordered" evidence="1">
    <location>
        <begin position="403"/>
        <end position="422"/>
    </location>
</feature>
<dbReference type="GO" id="GO:0016593">
    <property type="term" value="C:Cdc73/Paf1 complex"/>
    <property type="evidence" value="ECO:0007669"/>
    <property type="project" value="InterPro"/>
</dbReference>
<feature type="compositionally biased region" description="Basic and acidic residues" evidence="1">
    <location>
        <begin position="124"/>
        <end position="153"/>
    </location>
</feature>
<feature type="compositionally biased region" description="Basic and acidic residues" evidence="1">
    <location>
        <begin position="478"/>
        <end position="487"/>
    </location>
</feature>
<keyword evidence="3" id="KW-1185">Reference proteome</keyword>
<feature type="compositionally biased region" description="Acidic residues" evidence="1">
    <location>
        <begin position="467"/>
        <end position="477"/>
    </location>
</feature>
<feature type="compositionally biased region" description="Basic and acidic residues" evidence="1">
    <location>
        <begin position="69"/>
        <end position="81"/>
    </location>
</feature>
<feature type="compositionally biased region" description="Basic and acidic residues" evidence="1">
    <location>
        <begin position="212"/>
        <end position="235"/>
    </location>
</feature>
<feature type="region of interest" description="Disordered" evidence="1">
    <location>
        <begin position="209"/>
        <end position="235"/>
    </location>
</feature>
<organism evidence="2 3">
    <name type="scientific">Thamnocephalis sphaerospora</name>
    <dbReference type="NCBI Taxonomy" id="78915"/>
    <lineage>
        <taxon>Eukaryota</taxon>
        <taxon>Fungi</taxon>
        <taxon>Fungi incertae sedis</taxon>
        <taxon>Zoopagomycota</taxon>
        <taxon>Zoopagomycotina</taxon>
        <taxon>Zoopagomycetes</taxon>
        <taxon>Zoopagales</taxon>
        <taxon>Sigmoideomycetaceae</taxon>
        <taxon>Thamnocephalis</taxon>
    </lineage>
</organism>
<feature type="compositionally biased region" description="Acidic residues" evidence="1">
    <location>
        <begin position="594"/>
        <end position="606"/>
    </location>
</feature>
<protein>
    <submittedName>
        <fullName evidence="2">Leo1-like protein-domain-containing protein</fullName>
    </submittedName>
</protein>
<dbReference type="GO" id="GO:0032968">
    <property type="term" value="P:positive regulation of transcription elongation by RNA polymerase II"/>
    <property type="evidence" value="ECO:0007669"/>
    <property type="project" value="TreeGrafter"/>
</dbReference>
<evidence type="ECO:0000313" key="3">
    <source>
        <dbReference type="Proteomes" id="UP000271241"/>
    </source>
</evidence>
<dbReference type="Pfam" id="PF04004">
    <property type="entry name" value="Leo1"/>
    <property type="match status" value="1"/>
</dbReference>
<reference evidence="3" key="1">
    <citation type="journal article" date="2018" name="Nat. Microbiol.">
        <title>Leveraging single-cell genomics to expand the fungal tree of life.</title>
        <authorList>
            <person name="Ahrendt S.R."/>
            <person name="Quandt C.A."/>
            <person name="Ciobanu D."/>
            <person name="Clum A."/>
            <person name="Salamov A."/>
            <person name="Andreopoulos B."/>
            <person name="Cheng J.F."/>
            <person name="Woyke T."/>
            <person name="Pelin A."/>
            <person name="Henrissat B."/>
            <person name="Reynolds N.K."/>
            <person name="Benny G.L."/>
            <person name="Smith M.E."/>
            <person name="James T.Y."/>
            <person name="Grigoriev I.V."/>
        </authorList>
    </citation>
    <scope>NUCLEOTIDE SEQUENCE [LARGE SCALE GENOMIC DNA]</scope>
    <source>
        <strain evidence="3">RSA 1356</strain>
    </source>
</reference>
<evidence type="ECO:0000313" key="2">
    <source>
        <dbReference type="EMBL" id="RKP09728.1"/>
    </source>
</evidence>
<feature type="compositionally biased region" description="Polar residues" evidence="1">
    <location>
        <begin position="82"/>
        <end position="92"/>
    </location>
</feature>
<feature type="compositionally biased region" description="Low complexity" evidence="1">
    <location>
        <begin position="446"/>
        <end position="455"/>
    </location>
</feature>
<feature type="compositionally biased region" description="Basic and acidic residues" evidence="1">
    <location>
        <begin position="497"/>
        <end position="536"/>
    </location>
</feature>
<dbReference type="PANTHER" id="PTHR23146:SF0">
    <property type="entry name" value="RNA POLYMERASE-ASSOCIATED PROTEIN LEO1"/>
    <property type="match status" value="1"/>
</dbReference>
<dbReference type="InterPro" id="IPR007149">
    <property type="entry name" value="Leo1"/>
</dbReference>